<dbReference type="RefSeq" id="WP_244386776.1">
    <property type="nucleotide sequence ID" value="NZ_AP025564.1"/>
</dbReference>
<evidence type="ECO:0000313" key="7">
    <source>
        <dbReference type="EMBL" id="BDE97468.1"/>
    </source>
</evidence>
<keyword evidence="5" id="KW-0663">Pyridoxal phosphate</keyword>
<keyword evidence="3 7" id="KW-0032">Aminotransferase</keyword>
<dbReference type="PANTHER" id="PTHR46383">
    <property type="entry name" value="ASPARTATE AMINOTRANSFERASE"/>
    <property type="match status" value="1"/>
</dbReference>
<comment type="cofactor">
    <cofactor evidence="1">
        <name>pyridoxal 5'-phosphate</name>
        <dbReference type="ChEBI" id="CHEBI:597326"/>
    </cofactor>
</comment>
<protein>
    <submittedName>
        <fullName evidence="7">Aspartate aminotransferase</fullName>
    </submittedName>
</protein>
<dbReference type="Proteomes" id="UP001320544">
    <property type="component" value="Chromosome"/>
</dbReference>
<dbReference type="InterPro" id="IPR015424">
    <property type="entry name" value="PyrdxlP-dep_Trfase"/>
</dbReference>
<dbReference type="InterPro" id="IPR050596">
    <property type="entry name" value="AspAT/PAT-like"/>
</dbReference>
<dbReference type="InterPro" id="IPR004839">
    <property type="entry name" value="Aminotransferase_I/II_large"/>
</dbReference>
<evidence type="ECO:0000256" key="4">
    <source>
        <dbReference type="ARBA" id="ARBA00022679"/>
    </source>
</evidence>
<evidence type="ECO:0000256" key="5">
    <source>
        <dbReference type="ARBA" id="ARBA00022898"/>
    </source>
</evidence>
<dbReference type="Gene3D" id="3.40.640.10">
    <property type="entry name" value="Type I PLP-dependent aspartate aminotransferase-like (Major domain)"/>
    <property type="match status" value="1"/>
</dbReference>
<keyword evidence="4" id="KW-0808">Transferase</keyword>
<evidence type="ECO:0000256" key="2">
    <source>
        <dbReference type="ARBA" id="ARBA00007441"/>
    </source>
</evidence>
<evidence type="ECO:0000313" key="8">
    <source>
        <dbReference type="Proteomes" id="UP001320544"/>
    </source>
</evidence>
<comment type="similarity">
    <text evidence="2">Belongs to the class-I pyridoxal-phosphate-dependent aminotransferase family.</text>
</comment>
<dbReference type="GO" id="GO:0008483">
    <property type="term" value="F:transaminase activity"/>
    <property type="evidence" value="ECO:0007669"/>
    <property type="project" value="UniProtKB-KW"/>
</dbReference>
<name>A0ABM7WM37_9ACTN</name>
<dbReference type="Pfam" id="PF00155">
    <property type="entry name" value="Aminotran_1_2"/>
    <property type="match status" value="1"/>
</dbReference>
<dbReference type="PANTHER" id="PTHR46383:SF2">
    <property type="entry name" value="AMINOTRANSFERASE"/>
    <property type="match status" value="1"/>
</dbReference>
<dbReference type="EMBL" id="AP025564">
    <property type="protein sequence ID" value="BDE97468.1"/>
    <property type="molecule type" value="Genomic_DNA"/>
</dbReference>
<evidence type="ECO:0000256" key="1">
    <source>
        <dbReference type="ARBA" id="ARBA00001933"/>
    </source>
</evidence>
<dbReference type="InterPro" id="IPR015421">
    <property type="entry name" value="PyrdxlP-dep_Trfase_major"/>
</dbReference>
<keyword evidence="8" id="KW-1185">Reference proteome</keyword>
<gene>
    <name evidence="7" type="ORF">CE91St30_28010</name>
</gene>
<organism evidence="7 8">
    <name type="scientific">Raoultibacter timonensis</name>
    <dbReference type="NCBI Taxonomy" id="1907662"/>
    <lineage>
        <taxon>Bacteria</taxon>
        <taxon>Bacillati</taxon>
        <taxon>Actinomycetota</taxon>
        <taxon>Coriobacteriia</taxon>
        <taxon>Eggerthellales</taxon>
        <taxon>Eggerthellaceae</taxon>
        <taxon>Raoultibacter</taxon>
    </lineage>
</organism>
<evidence type="ECO:0000256" key="3">
    <source>
        <dbReference type="ARBA" id="ARBA00022576"/>
    </source>
</evidence>
<feature type="domain" description="Aminotransferase class I/classII large" evidence="6">
    <location>
        <begin position="30"/>
        <end position="370"/>
    </location>
</feature>
<evidence type="ECO:0000259" key="6">
    <source>
        <dbReference type="Pfam" id="PF00155"/>
    </source>
</evidence>
<dbReference type="CDD" id="cd00609">
    <property type="entry name" value="AAT_like"/>
    <property type="match status" value="1"/>
</dbReference>
<dbReference type="SUPFAM" id="SSF53383">
    <property type="entry name" value="PLP-dependent transferases"/>
    <property type="match status" value="1"/>
</dbReference>
<accession>A0ABM7WM37</accession>
<sequence length="391" mass="41341">MRHFSSKRMLGSDGLGAMMAASDAALSKAVIDLSLGDPDLDTDAAVIEKAFEDAKRGFTHYAPALGDPDLIDAIRVAWHEDYGIGVDENRIMVTASGCHAMWLLLSAILDPGDEVIVFAPYFPPYPDQIEAAGGAAVIVGTDPDGGFIPDADALGRAIGPHTKAVIVNTPCNPTGACLTREQMEPLLAICVNHELLLIADDIYTAYDFGSPFVPFAGLAGSDGCVATVKSFSKDYCMSGWRVGYTVAPPDVIAAMRKVNESNVFTAPIVSQRAALHALNARTSIRACVHDTYEKRMAYALSRVAGISGVDASPSSGSLYLFLDVRNSGFTDEAFAAALLERERISVIPGSAFGDAGRGFVRIALRVDVAALAFVFDAIERITAGGEQEAGD</sequence>
<proteinExistence type="inferred from homology"/>
<reference evidence="7 8" key="1">
    <citation type="submission" date="2022-01" db="EMBL/GenBank/DDBJ databases">
        <title>Novel bile acid biosynthetic pathways are enriched in the microbiome of centenarians.</title>
        <authorList>
            <person name="Sato Y."/>
            <person name="Atarashi K."/>
            <person name="Plichta R.D."/>
            <person name="Arai Y."/>
            <person name="Sasajima S."/>
            <person name="Kearney M.S."/>
            <person name="Suda W."/>
            <person name="Takeshita K."/>
            <person name="Sasaki T."/>
            <person name="Okamoto S."/>
            <person name="Skelly N.A."/>
            <person name="Okamura Y."/>
            <person name="Vlamakis H."/>
            <person name="Li Y."/>
            <person name="Tanoue T."/>
            <person name="Takei H."/>
            <person name="Nittono H."/>
            <person name="Narushima S."/>
            <person name="Irie J."/>
            <person name="Itoh H."/>
            <person name="Moriya K."/>
            <person name="Sugiura Y."/>
            <person name="Suematsu M."/>
            <person name="Moritoki N."/>
            <person name="Shibata S."/>
            <person name="Littman R.D."/>
            <person name="Fischbach A.M."/>
            <person name="Uwamino Y."/>
            <person name="Inoue T."/>
            <person name="Honda A."/>
            <person name="Hattori M."/>
            <person name="Murai T."/>
            <person name="Xavier J.R."/>
            <person name="Hirose N."/>
            <person name="Honda K."/>
        </authorList>
    </citation>
    <scope>NUCLEOTIDE SEQUENCE [LARGE SCALE GENOMIC DNA]</scope>
    <source>
        <strain evidence="7 8">CE91-St30</strain>
    </source>
</reference>